<gene>
    <name evidence="2" type="ORF">GCM10011588_69000</name>
</gene>
<dbReference type="EMBL" id="BMMH01000036">
    <property type="protein sequence ID" value="GGL44458.1"/>
    <property type="molecule type" value="Genomic_DNA"/>
</dbReference>
<evidence type="ECO:0000313" key="2">
    <source>
        <dbReference type="EMBL" id="GGL44458.1"/>
    </source>
</evidence>
<keyword evidence="3" id="KW-1185">Reference proteome</keyword>
<evidence type="ECO:0000313" key="3">
    <source>
        <dbReference type="Proteomes" id="UP000638263"/>
    </source>
</evidence>
<proteinExistence type="predicted"/>
<feature type="compositionally biased region" description="Basic and acidic residues" evidence="1">
    <location>
        <begin position="85"/>
        <end position="102"/>
    </location>
</feature>
<reference evidence="2" key="2">
    <citation type="submission" date="2020-09" db="EMBL/GenBank/DDBJ databases">
        <authorList>
            <person name="Sun Q."/>
            <person name="Zhou Y."/>
        </authorList>
    </citation>
    <scope>NUCLEOTIDE SEQUENCE</scope>
    <source>
        <strain evidence="2">CGMCC 4.3508</strain>
    </source>
</reference>
<evidence type="ECO:0000256" key="1">
    <source>
        <dbReference type="SAM" id="MobiDB-lite"/>
    </source>
</evidence>
<organism evidence="2 3">
    <name type="scientific">Nocardia jinanensis</name>
    <dbReference type="NCBI Taxonomy" id="382504"/>
    <lineage>
        <taxon>Bacteria</taxon>
        <taxon>Bacillati</taxon>
        <taxon>Actinomycetota</taxon>
        <taxon>Actinomycetes</taxon>
        <taxon>Mycobacteriales</taxon>
        <taxon>Nocardiaceae</taxon>
        <taxon>Nocardia</taxon>
    </lineage>
</organism>
<reference evidence="2" key="1">
    <citation type="journal article" date="2014" name="Int. J. Syst. Evol. Microbiol.">
        <title>Complete genome sequence of Corynebacterium casei LMG S-19264T (=DSM 44701T), isolated from a smear-ripened cheese.</title>
        <authorList>
            <consortium name="US DOE Joint Genome Institute (JGI-PGF)"/>
            <person name="Walter F."/>
            <person name="Albersmeier A."/>
            <person name="Kalinowski J."/>
            <person name="Ruckert C."/>
        </authorList>
    </citation>
    <scope>NUCLEOTIDE SEQUENCE</scope>
    <source>
        <strain evidence="2">CGMCC 4.3508</strain>
    </source>
</reference>
<accession>A0A917RYP6</accession>
<dbReference type="Proteomes" id="UP000638263">
    <property type="component" value="Unassembled WGS sequence"/>
</dbReference>
<comment type="caution">
    <text evidence="2">The sequence shown here is derived from an EMBL/GenBank/DDBJ whole genome shotgun (WGS) entry which is preliminary data.</text>
</comment>
<feature type="region of interest" description="Disordered" evidence="1">
    <location>
        <begin position="18"/>
        <end position="131"/>
    </location>
</feature>
<name>A0A917RYP6_9NOCA</name>
<protein>
    <submittedName>
        <fullName evidence="2">Uncharacterized protein</fullName>
    </submittedName>
</protein>
<dbReference type="AlphaFoldDB" id="A0A917RYP6"/>
<sequence>MTRGEIADQARRLTQQMLEEATEHRRRNSMKLRELEQRTHQRLQQIVEDAQSQAERVRGESTASPSEAGRHTESAPRGEGAGESPRSRDEEPRRQQEPRARPTESGGVPVRSGDGDGSRPTTVPSGEIDRQEAIARSVAARRRNNVVAPIDDDGDDEAEYYRRNSWLV</sequence>